<keyword evidence="3" id="KW-0472">Membrane</keyword>
<name>A0A2Z6DX01_HYDTE</name>
<evidence type="ECO:0000256" key="2">
    <source>
        <dbReference type="ARBA" id="ARBA00022729"/>
    </source>
</evidence>
<evidence type="ECO:0000256" key="5">
    <source>
        <dbReference type="ARBA" id="ARBA00023288"/>
    </source>
</evidence>
<dbReference type="OrthoDB" id="5298161at2"/>
<accession>A0A2Z6DX01</accession>
<keyword evidence="8" id="KW-1185">Reference proteome</keyword>
<evidence type="ECO:0000256" key="3">
    <source>
        <dbReference type="ARBA" id="ARBA00023136"/>
    </source>
</evidence>
<dbReference type="RefSeq" id="WP_119334789.1">
    <property type="nucleotide sequence ID" value="NZ_AP018558.1"/>
</dbReference>
<protein>
    <submittedName>
        <fullName evidence="7">17 kDa surface antigen</fullName>
    </submittedName>
</protein>
<dbReference type="InterPro" id="IPR008816">
    <property type="entry name" value="Gly_zipper_2TM_dom"/>
</dbReference>
<dbReference type="PANTHER" id="PTHR35603">
    <property type="match status" value="1"/>
</dbReference>
<evidence type="ECO:0000259" key="6">
    <source>
        <dbReference type="Pfam" id="PF05433"/>
    </source>
</evidence>
<organism evidence="7 8">
    <name type="scientific">Hydrogenophilus thermoluteolus</name>
    <name type="common">Pseudomonas hydrogenothermophila</name>
    <dbReference type="NCBI Taxonomy" id="297"/>
    <lineage>
        <taxon>Bacteria</taxon>
        <taxon>Pseudomonadati</taxon>
        <taxon>Pseudomonadota</taxon>
        <taxon>Hydrogenophilia</taxon>
        <taxon>Hydrogenophilales</taxon>
        <taxon>Hydrogenophilaceae</taxon>
        <taxon>Hydrogenophilus</taxon>
    </lineage>
</organism>
<comment type="subcellular location">
    <subcellularLocation>
        <location evidence="1">Cell outer membrane</location>
        <topology evidence="1">Lipid-anchor</topology>
    </subcellularLocation>
</comment>
<dbReference type="Proteomes" id="UP000262004">
    <property type="component" value="Chromosome"/>
</dbReference>
<dbReference type="PANTHER" id="PTHR35603:SF1">
    <property type="entry name" value="OUTER MEMBRANE LIPOPROTEIN SLYB"/>
    <property type="match status" value="1"/>
</dbReference>
<evidence type="ECO:0000313" key="8">
    <source>
        <dbReference type="Proteomes" id="UP000262004"/>
    </source>
</evidence>
<dbReference type="GO" id="GO:0009279">
    <property type="term" value="C:cell outer membrane"/>
    <property type="evidence" value="ECO:0007669"/>
    <property type="project" value="UniProtKB-SubCell"/>
</dbReference>
<dbReference type="InterPro" id="IPR051407">
    <property type="entry name" value="Bact_OM_lipoprot/Surf_antigen"/>
</dbReference>
<keyword evidence="4" id="KW-0564">Palmitate</keyword>
<feature type="domain" description="Glycine zipper 2TM" evidence="6">
    <location>
        <begin position="62"/>
        <end position="103"/>
    </location>
</feature>
<dbReference type="AlphaFoldDB" id="A0A2Z6DX01"/>
<evidence type="ECO:0000256" key="1">
    <source>
        <dbReference type="ARBA" id="ARBA00004459"/>
    </source>
</evidence>
<proteinExistence type="predicted"/>
<keyword evidence="2" id="KW-0732">Signal</keyword>
<evidence type="ECO:0000256" key="4">
    <source>
        <dbReference type="ARBA" id="ARBA00023139"/>
    </source>
</evidence>
<keyword evidence="5" id="KW-0449">Lipoprotein</keyword>
<sequence length="155" mass="15750">MNKRFLTVIVGVAGSALLVTGCAPSLGSSAYARTEARRVMEVKYGVIEAIRPVQLEGTESGAGTLTGALLGGLAGNTLGGGRGRIATTAVGAVAGAVAGQAVEGAVTARPGVEITVRLDNGRVLAVTQEDEGEGFRVGERVRLLTDRYGNARVAR</sequence>
<dbReference type="KEGG" id="htl:HPTL_0738"/>
<dbReference type="PROSITE" id="PS51257">
    <property type="entry name" value="PROKAR_LIPOPROTEIN"/>
    <property type="match status" value="1"/>
</dbReference>
<dbReference type="Pfam" id="PF05433">
    <property type="entry name" value="Rick_17kDa_Anti"/>
    <property type="match status" value="1"/>
</dbReference>
<evidence type="ECO:0000313" key="7">
    <source>
        <dbReference type="EMBL" id="BBD77006.1"/>
    </source>
</evidence>
<reference evidence="7 8" key="1">
    <citation type="submission" date="2018-04" db="EMBL/GenBank/DDBJ databases">
        <title>Complete genome sequence of Hydrogenophilus thermoluteolus TH-1.</title>
        <authorList>
            <person name="Arai H."/>
        </authorList>
    </citation>
    <scope>NUCLEOTIDE SEQUENCE [LARGE SCALE GENOMIC DNA]</scope>
    <source>
        <strain evidence="7 8">TH-1</strain>
    </source>
</reference>
<gene>
    <name evidence="7" type="ORF">HPTL_0738</name>
</gene>
<dbReference type="EMBL" id="AP018558">
    <property type="protein sequence ID" value="BBD77006.1"/>
    <property type="molecule type" value="Genomic_DNA"/>
</dbReference>